<feature type="non-terminal residue" evidence="2">
    <location>
        <position position="1"/>
    </location>
</feature>
<feature type="region of interest" description="Disordered" evidence="1">
    <location>
        <begin position="247"/>
        <end position="298"/>
    </location>
</feature>
<reference evidence="2" key="1">
    <citation type="thesis" date="2020" institute="ProQuest LLC" country="789 East Eisenhower Parkway, Ann Arbor, MI, USA">
        <title>Comparative Genomics and Chromosome Evolution.</title>
        <authorList>
            <person name="Mudd A.B."/>
        </authorList>
    </citation>
    <scope>NUCLEOTIDE SEQUENCE</scope>
    <source>
        <strain evidence="2">237g6f4</strain>
        <tissue evidence="2">Blood</tissue>
    </source>
</reference>
<dbReference type="Proteomes" id="UP000824782">
    <property type="component" value="Unassembled WGS sequence"/>
</dbReference>
<dbReference type="EMBL" id="WNYA01000001">
    <property type="protein sequence ID" value="KAG8596416.1"/>
    <property type="molecule type" value="Genomic_DNA"/>
</dbReference>
<evidence type="ECO:0000313" key="2">
    <source>
        <dbReference type="EMBL" id="KAG8596416.1"/>
    </source>
</evidence>
<evidence type="ECO:0000256" key="1">
    <source>
        <dbReference type="SAM" id="MobiDB-lite"/>
    </source>
</evidence>
<feature type="compositionally biased region" description="Basic and acidic residues" evidence="1">
    <location>
        <begin position="252"/>
        <end position="262"/>
    </location>
</feature>
<organism evidence="2 3">
    <name type="scientific">Engystomops pustulosus</name>
    <name type="common">Tungara frog</name>
    <name type="synonym">Physalaemus pustulosus</name>
    <dbReference type="NCBI Taxonomy" id="76066"/>
    <lineage>
        <taxon>Eukaryota</taxon>
        <taxon>Metazoa</taxon>
        <taxon>Chordata</taxon>
        <taxon>Craniata</taxon>
        <taxon>Vertebrata</taxon>
        <taxon>Euteleostomi</taxon>
        <taxon>Amphibia</taxon>
        <taxon>Batrachia</taxon>
        <taxon>Anura</taxon>
        <taxon>Neobatrachia</taxon>
        <taxon>Hyloidea</taxon>
        <taxon>Leptodactylidae</taxon>
        <taxon>Leiuperinae</taxon>
        <taxon>Engystomops</taxon>
    </lineage>
</organism>
<dbReference type="AlphaFoldDB" id="A0AAV7DII8"/>
<keyword evidence="3" id="KW-1185">Reference proteome</keyword>
<gene>
    <name evidence="2" type="ORF">GDO81_001901</name>
</gene>
<protein>
    <submittedName>
        <fullName evidence="2">Uncharacterized protein</fullName>
    </submittedName>
</protein>
<feature type="compositionally biased region" description="Polar residues" evidence="1">
    <location>
        <begin position="276"/>
        <end position="298"/>
    </location>
</feature>
<sequence>INNFAFPIPKDTSMIPGKTVDVSYKEDTASVNTKDMSEMVNRLTTMNISEEPPVLTESVPVHSSQNMQSQISRFHPETVQQSYPQGAMGHNCKPQSSYYPGPEPVTSFPNMQHPHARPHPETIRHGHMPGPMGYYSPQHYQGVPPGWPQCFPRHPYRPQVDFGVSQPFPSNTTTINITGSSNFQIGDNSIMNVTEGLNPYRNMMYRQPVYTHPTAMSPQPKQPMSHYNRAMSPQANQTIQERAMTVQPCKQKTADKSDEKSYTHPVQATPKEHSSGACSTQQVTGNSMSTTGKSTEKR</sequence>
<proteinExistence type="predicted"/>
<evidence type="ECO:0000313" key="3">
    <source>
        <dbReference type="Proteomes" id="UP000824782"/>
    </source>
</evidence>
<name>A0AAV7DII8_ENGPU</name>
<accession>A0AAV7DII8</accession>
<comment type="caution">
    <text evidence="2">The sequence shown here is derived from an EMBL/GenBank/DDBJ whole genome shotgun (WGS) entry which is preliminary data.</text>
</comment>